<keyword evidence="2" id="KW-1185">Reference proteome</keyword>
<reference evidence="1 2" key="1">
    <citation type="submission" date="2017-02" db="EMBL/GenBank/DDBJ databases">
        <title>Paraburkholderia sophoroidis sp. nov. and Paraburkholderia steynii sp. nov. rhizobial symbionts of the fynbos legume Hypocalyptus sophoroides.</title>
        <authorList>
            <person name="Steenkamp E.T."/>
            <person name="Beukes C.W."/>
            <person name="Van Zyl E."/>
            <person name="Avontuur J."/>
            <person name="Chan W.Y."/>
            <person name="Hassen A."/>
            <person name="Palmer M."/>
            <person name="Mthombeni L."/>
            <person name="Phalane F."/>
            <person name="Sereme K."/>
            <person name="Venter S.N."/>
        </authorList>
    </citation>
    <scope>NUCLEOTIDE SEQUENCE [LARGE SCALE GENOMIC DNA]</scope>
    <source>
        <strain evidence="1 2">HC1.1ba</strain>
    </source>
</reference>
<dbReference type="SUPFAM" id="SSF51197">
    <property type="entry name" value="Clavaminate synthase-like"/>
    <property type="match status" value="1"/>
</dbReference>
<dbReference type="Gene3D" id="2.60.120.620">
    <property type="entry name" value="q2cbj1_9rhob like domain"/>
    <property type="match status" value="1"/>
</dbReference>
<dbReference type="EMBL" id="MWML01000300">
    <property type="protein sequence ID" value="TCG04023.1"/>
    <property type="molecule type" value="Genomic_DNA"/>
</dbReference>
<dbReference type="AlphaFoldDB" id="A0A4R0X1U1"/>
<protein>
    <recommendedName>
        <fullName evidence="3">JmjC domain-containing protein</fullName>
    </recommendedName>
</protein>
<evidence type="ECO:0000313" key="2">
    <source>
        <dbReference type="Proteomes" id="UP000294200"/>
    </source>
</evidence>
<dbReference type="InterPro" id="IPR012668">
    <property type="entry name" value="CHP02466"/>
</dbReference>
<dbReference type="Pfam" id="PF13759">
    <property type="entry name" value="2OG-FeII_Oxy_5"/>
    <property type="match status" value="1"/>
</dbReference>
<comment type="caution">
    <text evidence="1">The sequence shown here is derived from an EMBL/GenBank/DDBJ whole genome shotgun (WGS) entry which is preliminary data.</text>
</comment>
<name>A0A4R0X1U1_9BURK</name>
<organism evidence="1 2">
    <name type="scientific">Paraburkholderia steynii</name>
    <dbReference type="NCBI Taxonomy" id="1245441"/>
    <lineage>
        <taxon>Bacteria</taxon>
        <taxon>Pseudomonadati</taxon>
        <taxon>Pseudomonadota</taxon>
        <taxon>Betaproteobacteria</taxon>
        <taxon>Burkholderiales</taxon>
        <taxon>Burkholderiaceae</taxon>
        <taxon>Paraburkholderia</taxon>
    </lineage>
</organism>
<gene>
    <name evidence="1" type="ORF">BZM27_43860</name>
</gene>
<sequence>MMAISTSTPDIIRLFPTFVWQRRLEPACYEPLDRDLMAYIDALIRSGNGTDSGTTWQSSHQQHEKPELAALIALIDQAARDVLTFLKVDNAPFHLTGCWINVLTPGGTHAMHTHPNNFLSGVYYLRSQTGADTINFHDPRPQTAIIRPPVTELTAYNTDQVVVPVSEGTLLIFPAWLPHSVSANTSARARVSISFNIMFADYDEVMSPPLWGPP</sequence>
<accession>A0A4R0X1U1</accession>
<evidence type="ECO:0000313" key="1">
    <source>
        <dbReference type="EMBL" id="TCG04023.1"/>
    </source>
</evidence>
<dbReference type="NCBIfam" id="TIGR02466">
    <property type="entry name" value="TIGR02466 family protein"/>
    <property type="match status" value="1"/>
</dbReference>
<proteinExistence type="predicted"/>
<evidence type="ECO:0008006" key="3">
    <source>
        <dbReference type="Google" id="ProtNLM"/>
    </source>
</evidence>
<dbReference type="Proteomes" id="UP000294200">
    <property type="component" value="Unassembled WGS sequence"/>
</dbReference>